<sequence length="116" mass="13241">MKKYLLMNYAKQNLVGESVKNCLGLFQRSSEKMLIIDSIGTYLTELLVEGKNLKFPAVDDNTYVRSMGQAFVIRYDESKLDLISLVAFILWLADKISQSDKPDQELLNILKAYEIA</sequence>
<organism evidence="1 2">
    <name type="scientific">Lactobacillus crispatus</name>
    <dbReference type="NCBI Taxonomy" id="47770"/>
    <lineage>
        <taxon>Bacteria</taxon>
        <taxon>Bacillati</taxon>
        <taxon>Bacillota</taxon>
        <taxon>Bacilli</taxon>
        <taxon>Lactobacillales</taxon>
        <taxon>Lactobacillaceae</taxon>
        <taxon>Lactobacillus</taxon>
    </lineage>
</organism>
<proteinExistence type="predicted"/>
<evidence type="ECO:0000313" key="2">
    <source>
        <dbReference type="Proteomes" id="UP001434419"/>
    </source>
</evidence>
<name>A0ABV2BCM2_9LACO</name>
<keyword evidence="2" id="KW-1185">Reference proteome</keyword>
<comment type="caution">
    <text evidence="1">The sequence shown here is derived from an EMBL/GenBank/DDBJ whole genome shotgun (WGS) entry which is preliminary data.</text>
</comment>
<evidence type="ECO:0000313" key="1">
    <source>
        <dbReference type="EMBL" id="MES5150984.1"/>
    </source>
</evidence>
<reference evidence="1" key="1">
    <citation type="submission" date="2024-06" db="EMBL/GenBank/DDBJ databases">
        <title>Vaginal Lactobacillus fatty acid response mechanisms reveal a metabolite-targeted strategy for bacterial vaginosis treatment.</title>
        <authorList>
            <person name="Zhu M."/>
            <person name="Blainey P.C."/>
            <person name="Bloom S.M."/>
            <person name="Kwon D.S."/>
        </authorList>
    </citation>
    <scope>NUCLEOTIDE SEQUENCE</scope>
    <source>
        <strain evidence="1">194_F1_1</strain>
    </source>
</reference>
<gene>
    <name evidence="1" type="ORF">ABVC42_14200</name>
</gene>
<dbReference type="RefSeq" id="WP_133476448.1">
    <property type="nucleotide sequence ID" value="NZ_JBETVU010000013.1"/>
</dbReference>
<accession>A0ABV2BCM2</accession>
<protein>
    <submittedName>
        <fullName evidence="1">Uncharacterized protein</fullName>
    </submittedName>
</protein>
<dbReference type="EMBL" id="JBETVU010000013">
    <property type="protein sequence ID" value="MES5150984.1"/>
    <property type="molecule type" value="Genomic_DNA"/>
</dbReference>
<dbReference type="Proteomes" id="UP001434419">
    <property type="component" value="Unassembled WGS sequence"/>
</dbReference>